<dbReference type="GeneTree" id="ENSGT01120000271858"/>
<dbReference type="FunFam" id="3.40.50.300:FF:000366">
    <property type="entry name" value="GTPase, IMAP family member 2"/>
    <property type="match status" value="1"/>
</dbReference>
<reference evidence="5" key="1">
    <citation type="submission" date="2025-08" db="UniProtKB">
        <authorList>
            <consortium name="Ensembl"/>
        </authorList>
    </citation>
    <scope>IDENTIFICATION</scope>
</reference>
<comment type="similarity">
    <text evidence="1">Belongs to the TRAFAC class TrmE-Era-EngA-EngB-Septin-like GTPase superfamily. AIG1/Toc34/Toc159-like paraseptin GTPase family. IAN subfamily.</text>
</comment>
<proteinExistence type="inferred from homology"/>
<evidence type="ECO:0000259" key="4">
    <source>
        <dbReference type="PROSITE" id="PS51720"/>
    </source>
</evidence>
<evidence type="ECO:0000256" key="1">
    <source>
        <dbReference type="ARBA" id="ARBA00008535"/>
    </source>
</evidence>
<dbReference type="AlphaFoldDB" id="A0A3Q3FPP5"/>
<dbReference type="InterPro" id="IPR045058">
    <property type="entry name" value="GIMA/IAN/Toc"/>
</dbReference>
<dbReference type="STRING" id="37003.ENSKMAP00000014657"/>
<accession>A0A3Q3FPP5</accession>
<dbReference type="GO" id="GO:0005525">
    <property type="term" value="F:GTP binding"/>
    <property type="evidence" value="ECO:0007669"/>
    <property type="project" value="UniProtKB-KW"/>
</dbReference>
<name>A0A3Q3FPP5_KRYMA</name>
<dbReference type="OMA" id="MICHILY"/>
<evidence type="ECO:0000256" key="3">
    <source>
        <dbReference type="ARBA" id="ARBA00023134"/>
    </source>
</evidence>
<keyword evidence="6" id="KW-1185">Reference proteome</keyword>
<dbReference type="Gene3D" id="3.40.50.300">
    <property type="entry name" value="P-loop containing nucleotide triphosphate hydrolases"/>
    <property type="match status" value="1"/>
</dbReference>
<dbReference type="PANTHER" id="PTHR10903">
    <property type="entry name" value="GTPASE, IMAP FAMILY MEMBER-RELATED"/>
    <property type="match status" value="1"/>
</dbReference>
<sequence>EIITDVVNCDSPDSLRIVLIGKTGSGKSSSGNTILGREEFEAKLAQLSVTKNCQKAQTKVDNRSVVVVDTPGLFDNSLTNEEVSEELVKCISLLAPGPHVFLLVIKIDRFTPEEKETLKLIKNVFGKNSEKFTIIWVSFLGPTPISFDPFMFYFSPASLNFLLPVSSYFAKVHHQQMICHILYNSTSK</sequence>
<dbReference type="PROSITE" id="PS51720">
    <property type="entry name" value="G_AIG1"/>
    <property type="match status" value="1"/>
</dbReference>
<keyword evidence="2" id="KW-0547">Nucleotide-binding</keyword>
<dbReference type="Pfam" id="PF04548">
    <property type="entry name" value="AIG1"/>
    <property type="match status" value="1"/>
</dbReference>
<evidence type="ECO:0000313" key="5">
    <source>
        <dbReference type="Ensembl" id="ENSKMAP00000014657.1"/>
    </source>
</evidence>
<dbReference type="SUPFAM" id="SSF52540">
    <property type="entry name" value="P-loop containing nucleoside triphosphate hydrolases"/>
    <property type="match status" value="1"/>
</dbReference>
<reference evidence="5" key="2">
    <citation type="submission" date="2025-09" db="UniProtKB">
        <authorList>
            <consortium name="Ensembl"/>
        </authorList>
    </citation>
    <scope>IDENTIFICATION</scope>
</reference>
<dbReference type="Ensembl" id="ENSKMAT00000014871.1">
    <property type="protein sequence ID" value="ENSKMAP00000014657.1"/>
    <property type="gene ID" value="ENSKMAG00000010997.1"/>
</dbReference>
<dbReference type="Proteomes" id="UP000264800">
    <property type="component" value="Unplaced"/>
</dbReference>
<evidence type="ECO:0000313" key="6">
    <source>
        <dbReference type="Proteomes" id="UP000264800"/>
    </source>
</evidence>
<evidence type="ECO:0000256" key="2">
    <source>
        <dbReference type="ARBA" id="ARBA00022741"/>
    </source>
</evidence>
<dbReference type="PANTHER" id="PTHR10903:SF188">
    <property type="entry name" value="GTPASE IMAP FAMILY MEMBER 2-LIKE-RELATED"/>
    <property type="match status" value="1"/>
</dbReference>
<feature type="domain" description="AIG1-type G" evidence="4">
    <location>
        <begin position="12"/>
        <end position="188"/>
    </location>
</feature>
<protein>
    <recommendedName>
        <fullName evidence="4">AIG1-type G domain-containing protein</fullName>
    </recommendedName>
</protein>
<dbReference type="InterPro" id="IPR006703">
    <property type="entry name" value="G_AIG1"/>
</dbReference>
<organism evidence="5 6">
    <name type="scientific">Kryptolebias marmoratus</name>
    <name type="common">Mangrove killifish</name>
    <name type="synonym">Rivulus marmoratus</name>
    <dbReference type="NCBI Taxonomy" id="37003"/>
    <lineage>
        <taxon>Eukaryota</taxon>
        <taxon>Metazoa</taxon>
        <taxon>Chordata</taxon>
        <taxon>Craniata</taxon>
        <taxon>Vertebrata</taxon>
        <taxon>Euteleostomi</taxon>
        <taxon>Actinopterygii</taxon>
        <taxon>Neopterygii</taxon>
        <taxon>Teleostei</taxon>
        <taxon>Neoteleostei</taxon>
        <taxon>Acanthomorphata</taxon>
        <taxon>Ovalentaria</taxon>
        <taxon>Atherinomorphae</taxon>
        <taxon>Cyprinodontiformes</taxon>
        <taxon>Rivulidae</taxon>
        <taxon>Kryptolebias</taxon>
    </lineage>
</organism>
<dbReference type="InterPro" id="IPR027417">
    <property type="entry name" value="P-loop_NTPase"/>
</dbReference>
<keyword evidence="3" id="KW-0342">GTP-binding</keyword>